<keyword evidence="6" id="KW-0472">Membrane</keyword>
<dbReference type="PANTHER" id="PTHR36118">
    <property type="entry name" value="ION-TRANSLOCATING OXIDOREDUCTASE COMPLEX SUBUNIT G"/>
    <property type="match status" value="1"/>
</dbReference>
<dbReference type="HAMAP" id="MF_00479">
    <property type="entry name" value="RsxG_RnfG"/>
    <property type="match status" value="1"/>
</dbReference>
<dbReference type="GO" id="GO:0010181">
    <property type="term" value="F:FMN binding"/>
    <property type="evidence" value="ECO:0007669"/>
    <property type="project" value="InterPro"/>
</dbReference>
<keyword evidence="1 6" id="KW-0813">Transport</keyword>
<evidence type="ECO:0000256" key="6">
    <source>
        <dbReference type="HAMAP-Rule" id="MF_00479"/>
    </source>
</evidence>
<feature type="region of interest" description="Disordered" evidence="7">
    <location>
        <begin position="203"/>
        <end position="243"/>
    </location>
</feature>
<keyword evidence="6" id="KW-1133">Transmembrane helix</keyword>
<dbReference type="GO" id="GO:0009055">
    <property type="term" value="F:electron transfer activity"/>
    <property type="evidence" value="ECO:0007669"/>
    <property type="project" value="InterPro"/>
</dbReference>
<keyword evidence="10" id="KW-1185">Reference proteome</keyword>
<dbReference type="Pfam" id="PF04205">
    <property type="entry name" value="FMN_bind"/>
    <property type="match status" value="1"/>
</dbReference>
<comment type="subunit">
    <text evidence="6">The complex is composed of six subunits: RnfA, RnfB, RnfC, RnfD, RnfE and RnfG.</text>
</comment>
<protein>
    <recommendedName>
        <fullName evidence="6">Ion-translocating oxidoreductase complex subunit G</fullName>
        <ecNumber evidence="6">7.-.-.-</ecNumber>
    </recommendedName>
    <alternativeName>
        <fullName evidence="6">Rnf electron transport complex subunit G</fullName>
    </alternativeName>
</protein>
<reference evidence="9" key="2">
    <citation type="journal article" date="2020" name="Microorganisms">
        <title>Osmotic Adaptation and Compatible Solute Biosynthesis of Phototrophic Bacteria as Revealed from Genome Analyses.</title>
        <authorList>
            <person name="Imhoff J.F."/>
            <person name="Rahn T."/>
            <person name="Kunzel S."/>
            <person name="Keller A."/>
            <person name="Neulinger S.C."/>
        </authorList>
    </citation>
    <scope>NUCLEOTIDE SEQUENCE</scope>
    <source>
        <strain evidence="9">DSM 4395</strain>
    </source>
</reference>
<feature type="compositionally biased region" description="Low complexity" evidence="7">
    <location>
        <begin position="215"/>
        <end position="243"/>
    </location>
</feature>
<keyword evidence="4 6" id="KW-0288">FMN</keyword>
<proteinExistence type="inferred from homology"/>
<keyword evidence="3 6" id="KW-0285">Flavoprotein</keyword>
<keyword evidence="6" id="KW-0812">Transmembrane</keyword>
<dbReference type="PANTHER" id="PTHR36118:SF1">
    <property type="entry name" value="ION-TRANSLOCATING OXIDOREDUCTASE COMPLEX SUBUNIT G"/>
    <property type="match status" value="1"/>
</dbReference>
<evidence type="ECO:0000256" key="1">
    <source>
        <dbReference type="ARBA" id="ARBA00022448"/>
    </source>
</evidence>
<evidence type="ECO:0000256" key="4">
    <source>
        <dbReference type="ARBA" id="ARBA00022643"/>
    </source>
</evidence>
<keyword evidence="6" id="KW-1003">Cell membrane</keyword>
<organism evidence="9 10">
    <name type="scientific">Halochromatium salexigens</name>
    <name type="common">Chromatium salexigens</name>
    <dbReference type="NCBI Taxonomy" id="49447"/>
    <lineage>
        <taxon>Bacteria</taxon>
        <taxon>Pseudomonadati</taxon>
        <taxon>Pseudomonadota</taxon>
        <taxon>Gammaproteobacteria</taxon>
        <taxon>Chromatiales</taxon>
        <taxon>Chromatiaceae</taxon>
        <taxon>Halochromatium</taxon>
    </lineage>
</organism>
<reference evidence="9" key="1">
    <citation type="submission" date="2017-05" db="EMBL/GenBank/DDBJ databases">
        <authorList>
            <person name="Imhoff J.F."/>
            <person name="Rahn T."/>
            <person name="Kuenzel S."/>
            <person name="Neulinger S.C."/>
        </authorList>
    </citation>
    <scope>NUCLEOTIDE SEQUENCE</scope>
    <source>
        <strain evidence="9">DSM 4395</strain>
    </source>
</reference>
<evidence type="ECO:0000256" key="7">
    <source>
        <dbReference type="SAM" id="MobiDB-lite"/>
    </source>
</evidence>
<evidence type="ECO:0000259" key="8">
    <source>
        <dbReference type="SMART" id="SM00900"/>
    </source>
</evidence>
<dbReference type="InterPro" id="IPR010209">
    <property type="entry name" value="Ion_transpt_RnfG/RsxG"/>
</dbReference>
<dbReference type="AlphaFoldDB" id="A0AAJ0UI77"/>
<sequence length="243" mass="25704">MKKAPILIAAFILGSFAVGGVGLVAVTHELTDARIAENQREAMLAKLKAIVPAGRMSNDPLADRIEVSAPELLGGQVTEVYRVRDGDEPVAVILKPIVPDGYAGPIKLLVSVLRDGSLGGVRVIEHHETPGLGDKIEERKDDWIVEQFEGRSLGEPPLEDWTVKRDGGVFDQFTGATITPRSVVNAVKGTLLFVQRHGESLYAQPAEGTTDEAAEPMQAAAASQQAKQVAPSPASAAAAKEAS</sequence>
<dbReference type="GO" id="GO:0005886">
    <property type="term" value="C:plasma membrane"/>
    <property type="evidence" value="ECO:0007669"/>
    <property type="project" value="UniProtKB-SubCell"/>
</dbReference>
<dbReference type="InterPro" id="IPR007329">
    <property type="entry name" value="FMN-bd"/>
</dbReference>
<dbReference type="NCBIfam" id="TIGR01947">
    <property type="entry name" value="rnfG"/>
    <property type="match status" value="1"/>
</dbReference>
<accession>A0AAJ0UI77</accession>
<name>A0AAJ0UI77_HALSE</name>
<evidence type="ECO:0000313" key="9">
    <source>
        <dbReference type="EMBL" id="MBK5931220.1"/>
    </source>
</evidence>
<evidence type="ECO:0000313" key="10">
    <source>
        <dbReference type="Proteomes" id="UP001296967"/>
    </source>
</evidence>
<evidence type="ECO:0000256" key="3">
    <source>
        <dbReference type="ARBA" id="ARBA00022630"/>
    </source>
</evidence>
<dbReference type="EC" id="7.-.-.-" evidence="6"/>
<feature type="domain" description="FMN-binding" evidence="8">
    <location>
        <begin position="101"/>
        <end position="194"/>
    </location>
</feature>
<comment type="subcellular location">
    <subcellularLocation>
        <location evidence="6">Cell inner membrane</location>
        <topology evidence="6">Single-pass membrane protein</topology>
    </subcellularLocation>
</comment>
<dbReference type="NCBIfam" id="NF002519">
    <property type="entry name" value="PRK01908.1"/>
    <property type="match status" value="1"/>
</dbReference>
<evidence type="ECO:0000256" key="2">
    <source>
        <dbReference type="ARBA" id="ARBA00022553"/>
    </source>
</evidence>
<keyword evidence="2 6" id="KW-0597">Phosphoprotein</keyword>
<comment type="similarity">
    <text evidence="6">Belongs to the RnfG family.</text>
</comment>
<dbReference type="PIRSF" id="PIRSF006091">
    <property type="entry name" value="E_trnsport_RnfG"/>
    <property type="match status" value="1"/>
</dbReference>
<feature type="modified residue" description="FMN phosphoryl threonine" evidence="6">
    <location>
        <position position="177"/>
    </location>
</feature>
<evidence type="ECO:0000256" key="5">
    <source>
        <dbReference type="ARBA" id="ARBA00022982"/>
    </source>
</evidence>
<comment type="cofactor">
    <cofactor evidence="6">
        <name>FMN</name>
        <dbReference type="ChEBI" id="CHEBI:58210"/>
    </cofactor>
</comment>
<gene>
    <name evidence="6" type="primary">rnfG</name>
    <name evidence="9" type="ORF">CCR82_11995</name>
</gene>
<dbReference type="EMBL" id="NHSF01000059">
    <property type="protein sequence ID" value="MBK5931220.1"/>
    <property type="molecule type" value="Genomic_DNA"/>
</dbReference>
<dbReference type="RefSeq" id="WP_201246018.1">
    <property type="nucleotide sequence ID" value="NZ_NHSF01000059.1"/>
</dbReference>
<keyword evidence="6" id="KW-0997">Cell inner membrane</keyword>
<comment type="caution">
    <text evidence="9">The sequence shown here is derived from an EMBL/GenBank/DDBJ whole genome shotgun (WGS) entry which is preliminary data.</text>
</comment>
<comment type="function">
    <text evidence="6">Part of a membrane-bound complex that couples electron transfer with translocation of ions across the membrane.</text>
</comment>
<keyword evidence="6" id="KW-1278">Translocase</keyword>
<dbReference type="SMART" id="SM00900">
    <property type="entry name" value="FMN_bind"/>
    <property type="match status" value="1"/>
</dbReference>
<dbReference type="GO" id="GO:0022900">
    <property type="term" value="P:electron transport chain"/>
    <property type="evidence" value="ECO:0007669"/>
    <property type="project" value="UniProtKB-UniRule"/>
</dbReference>
<dbReference type="Proteomes" id="UP001296967">
    <property type="component" value="Unassembled WGS sequence"/>
</dbReference>
<keyword evidence="5 6" id="KW-0249">Electron transport</keyword>